<gene>
    <name evidence="2" type="ORF">BaRGS_00029747</name>
</gene>
<evidence type="ECO:0000313" key="2">
    <source>
        <dbReference type="EMBL" id="KAK7478986.1"/>
    </source>
</evidence>
<keyword evidence="3" id="KW-1185">Reference proteome</keyword>
<feature type="non-terminal residue" evidence="2">
    <location>
        <position position="1"/>
    </location>
</feature>
<feature type="region of interest" description="Disordered" evidence="1">
    <location>
        <begin position="1"/>
        <end position="35"/>
    </location>
</feature>
<feature type="non-terminal residue" evidence="2">
    <location>
        <position position="79"/>
    </location>
</feature>
<evidence type="ECO:0000313" key="3">
    <source>
        <dbReference type="Proteomes" id="UP001519460"/>
    </source>
</evidence>
<reference evidence="2 3" key="1">
    <citation type="journal article" date="2023" name="Sci. Data">
        <title>Genome assembly of the Korean intertidal mud-creeper Batillaria attramentaria.</title>
        <authorList>
            <person name="Patra A.K."/>
            <person name="Ho P.T."/>
            <person name="Jun S."/>
            <person name="Lee S.J."/>
            <person name="Kim Y."/>
            <person name="Won Y.J."/>
        </authorList>
    </citation>
    <scope>NUCLEOTIDE SEQUENCE [LARGE SCALE GENOMIC DNA]</scope>
    <source>
        <strain evidence="2">Wonlab-2016</strain>
    </source>
</reference>
<protein>
    <submittedName>
        <fullName evidence="2">Uncharacterized protein</fullName>
    </submittedName>
</protein>
<organism evidence="2 3">
    <name type="scientific">Batillaria attramentaria</name>
    <dbReference type="NCBI Taxonomy" id="370345"/>
    <lineage>
        <taxon>Eukaryota</taxon>
        <taxon>Metazoa</taxon>
        <taxon>Spiralia</taxon>
        <taxon>Lophotrochozoa</taxon>
        <taxon>Mollusca</taxon>
        <taxon>Gastropoda</taxon>
        <taxon>Caenogastropoda</taxon>
        <taxon>Sorbeoconcha</taxon>
        <taxon>Cerithioidea</taxon>
        <taxon>Batillariidae</taxon>
        <taxon>Batillaria</taxon>
    </lineage>
</organism>
<proteinExistence type="predicted"/>
<sequence length="79" mass="9030">RKYHVKGRGNAGKCRKSGRRERNDKHRPNPTWNLGFVDAKGAEEEQRDLSSVKVDLRAVFGGICEESWSAGIAFWQAWQ</sequence>
<comment type="caution">
    <text evidence="2">The sequence shown here is derived from an EMBL/GenBank/DDBJ whole genome shotgun (WGS) entry which is preliminary data.</text>
</comment>
<dbReference type="Proteomes" id="UP001519460">
    <property type="component" value="Unassembled WGS sequence"/>
</dbReference>
<name>A0ABD0JV63_9CAEN</name>
<evidence type="ECO:0000256" key="1">
    <source>
        <dbReference type="SAM" id="MobiDB-lite"/>
    </source>
</evidence>
<dbReference type="AlphaFoldDB" id="A0ABD0JV63"/>
<accession>A0ABD0JV63</accession>
<feature type="compositionally biased region" description="Basic residues" evidence="1">
    <location>
        <begin position="1"/>
        <end position="19"/>
    </location>
</feature>
<dbReference type="EMBL" id="JACVVK020000313">
    <property type="protein sequence ID" value="KAK7478986.1"/>
    <property type="molecule type" value="Genomic_DNA"/>
</dbReference>